<feature type="compositionally biased region" description="Polar residues" evidence="1">
    <location>
        <begin position="210"/>
        <end position="226"/>
    </location>
</feature>
<evidence type="ECO:0000313" key="4">
    <source>
        <dbReference type="EMBL" id="GCC51844.1"/>
    </source>
</evidence>
<dbReference type="OrthoDB" id="942536at2"/>
<gene>
    <name evidence="4" type="ORF">SanaruYs_20730</name>
</gene>
<keyword evidence="5" id="KW-1185">Reference proteome</keyword>
<dbReference type="EMBL" id="BHXQ01000003">
    <property type="protein sequence ID" value="GCC51844.1"/>
    <property type="molecule type" value="Genomic_DNA"/>
</dbReference>
<feature type="domain" description="Putative auto-transporter adhesin head GIN" evidence="3">
    <location>
        <begin position="30"/>
        <end position="209"/>
    </location>
</feature>
<evidence type="ECO:0000256" key="1">
    <source>
        <dbReference type="SAM" id="MobiDB-lite"/>
    </source>
</evidence>
<keyword evidence="2" id="KW-0732">Signal</keyword>
<dbReference type="InterPro" id="IPR021255">
    <property type="entry name" value="DUF2807"/>
</dbReference>
<sequence length="226" mass="23740">MKKIFFTICIGLFSLATLAQESETRKLSSFSGVKVSEGIDAYLKKGGKEEVRVEATGTELSNVITEVSGDYLKIHMEEGVFRNRTVKVYVTYVSINSIGASSGANVFHEGILKTDDLTLKASSAGTIELKTESKTIDAGASSAGEIVVEGSAGTVELDASSAGEIDAYNLTCDKAEAEASSGASVKLMVVKDLEARASSGGNIRYRGNPERSNTNSSSGGSVRKSN</sequence>
<dbReference type="Pfam" id="PF10988">
    <property type="entry name" value="DUF2807"/>
    <property type="match status" value="1"/>
</dbReference>
<organism evidence="4 5">
    <name type="scientific">Chryseotalea sanaruensis</name>
    <dbReference type="NCBI Taxonomy" id="2482724"/>
    <lineage>
        <taxon>Bacteria</taxon>
        <taxon>Pseudomonadati</taxon>
        <taxon>Bacteroidota</taxon>
        <taxon>Cytophagia</taxon>
        <taxon>Cytophagales</taxon>
        <taxon>Chryseotaleaceae</taxon>
        <taxon>Chryseotalea</taxon>
    </lineage>
</organism>
<reference evidence="4 5" key="1">
    <citation type="submission" date="2018-11" db="EMBL/GenBank/DDBJ databases">
        <title>Chryseotalea sanarue gen. nov., sp., nov., a member of the family Cytophagaceae, isolated from a brackish lake in Hamamatsu Japan.</title>
        <authorList>
            <person name="Maejima Y."/>
            <person name="Iino T."/>
            <person name="Muraguchi Y."/>
            <person name="Fukuda K."/>
            <person name="Ohkuma M."/>
            <person name="Moriuchi R."/>
            <person name="Dohra H."/>
            <person name="Kimbara K."/>
            <person name="Shintani M."/>
        </authorList>
    </citation>
    <scope>NUCLEOTIDE SEQUENCE [LARGE SCALE GENOMIC DNA]</scope>
    <source>
        <strain evidence="4 5">Ys</strain>
    </source>
</reference>
<evidence type="ECO:0000313" key="5">
    <source>
        <dbReference type="Proteomes" id="UP000288227"/>
    </source>
</evidence>
<proteinExistence type="predicted"/>
<dbReference type="Gene3D" id="2.160.20.120">
    <property type="match status" value="1"/>
</dbReference>
<feature type="region of interest" description="Disordered" evidence="1">
    <location>
        <begin position="199"/>
        <end position="226"/>
    </location>
</feature>
<dbReference type="RefSeq" id="WP_127122487.1">
    <property type="nucleotide sequence ID" value="NZ_BHXQ01000003.1"/>
</dbReference>
<feature type="signal peptide" evidence="2">
    <location>
        <begin position="1"/>
        <end position="19"/>
    </location>
</feature>
<accession>A0A401UAH3</accession>
<comment type="caution">
    <text evidence="4">The sequence shown here is derived from an EMBL/GenBank/DDBJ whole genome shotgun (WGS) entry which is preliminary data.</text>
</comment>
<evidence type="ECO:0000259" key="3">
    <source>
        <dbReference type="Pfam" id="PF10988"/>
    </source>
</evidence>
<feature type="chain" id="PRO_5019248087" evidence="2">
    <location>
        <begin position="20"/>
        <end position="226"/>
    </location>
</feature>
<protein>
    <submittedName>
        <fullName evidence="4">DUF2807 domain-containing protein</fullName>
    </submittedName>
</protein>
<name>A0A401UAH3_9BACT</name>
<evidence type="ECO:0000256" key="2">
    <source>
        <dbReference type="SAM" id="SignalP"/>
    </source>
</evidence>
<dbReference type="Proteomes" id="UP000288227">
    <property type="component" value="Unassembled WGS sequence"/>
</dbReference>
<dbReference type="AlphaFoldDB" id="A0A401UAH3"/>